<dbReference type="Pfam" id="PF22725">
    <property type="entry name" value="GFO_IDH_MocA_C3"/>
    <property type="match status" value="1"/>
</dbReference>
<accession>A0A2M9ZE26</accession>
<dbReference type="Gene3D" id="3.30.360.10">
    <property type="entry name" value="Dihydrodipicolinate Reductase, domain 2"/>
    <property type="match status" value="1"/>
</dbReference>
<evidence type="ECO:0000259" key="1">
    <source>
        <dbReference type="Pfam" id="PF01408"/>
    </source>
</evidence>
<dbReference type="Proteomes" id="UP000231912">
    <property type="component" value="Unassembled WGS sequence"/>
</dbReference>
<dbReference type="RefSeq" id="WP_100757246.1">
    <property type="nucleotide sequence ID" value="NZ_NPDT01000001.1"/>
</dbReference>
<name>A0A2M9ZE26_9LEPT</name>
<dbReference type="InterPro" id="IPR036291">
    <property type="entry name" value="NAD(P)-bd_dom_sf"/>
</dbReference>
<dbReference type="GO" id="GO:0000166">
    <property type="term" value="F:nucleotide binding"/>
    <property type="evidence" value="ECO:0007669"/>
    <property type="project" value="InterPro"/>
</dbReference>
<dbReference type="PANTHER" id="PTHR43377:SF1">
    <property type="entry name" value="BILIVERDIN REDUCTASE A"/>
    <property type="match status" value="1"/>
</dbReference>
<reference evidence="3 4" key="1">
    <citation type="submission" date="2017-07" db="EMBL/GenBank/DDBJ databases">
        <title>Leptospira spp. isolated from tropical soils.</title>
        <authorList>
            <person name="Thibeaux R."/>
            <person name="Iraola G."/>
            <person name="Ferres I."/>
            <person name="Bierque E."/>
            <person name="Girault D."/>
            <person name="Soupe-Gilbert M.-E."/>
            <person name="Picardeau M."/>
            <person name="Goarant C."/>
        </authorList>
    </citation>
    <scope>NUCLEOTIDE SEQUENCE [LARGE SCALE GENOMIC DNA]</scope>
    <source>
        <strain evidence="3 4">FH2-C-A2</strain>
    </source>
</reference>
<dbReference type="SUPFAM" id="SSF55347">
    <property type="entry name" value="Glyceraldehyde-3-phosphate dehydrogenase-like, C-terminal domain"/>
    <property type="match status" value="1"/>
</dbReference>
<feature type="domain" description="Gfo/Idh/MocA-like oxidoreductase N-terminal" evidence="1">
    <location>
        <begin position="5"/>
        <end position="121"/>
    </location>
</feature>
<evidence type="ECO:0000259" key="2">
    <source>
        <dbReference type="Pfam" id="PF22725"/>
    </source>
</evidence>
<dbReference type="AlphaFoldDB" id="A0A2M9ZE26"/>
<evidence type="ECO:0000313" key="3">
    <source>
        <dbReference type="EMBL" id="PJZ66624.1"/>
    </source>
</evidence>
<dbReference type="Pfam" id="PF01408">
    <property type="entry name" value="GFO_IDH_MocA"/>
    <property type="match status" value="1"/>
</dbReference>
<sequence length="319" mass="35769">MTDRVKIGVIGTGHMGQYHVNVAKTLSDAELIGIFDSDSERATQIAEKHKTAAFPTLDDLIKNVDSIIIAVPTFLHHDIGKKALLAGKHVLVEKPIAETLEQAKELVALAEKNNLVLQVGHVERFNGAVLELGKIVTEPLLIESRRLAPYNPRIKDVGVVLDMMIHDIDIVLNLVKSPVKYLSAVGTKVVSNHEDIASVVLHFENGAIANISASRNTQAKIRTLNITQKDVYITLDFTDQEIELHRQATSDILLRTGEIKYRQESIVEKIFVHKDNPLKQEHEHFVKCIRKETEPLVYGQSDIQTLEIAYRILKEIHKN</sequence>
<dbReference type="SUPFAM" id="SSF51735">
    <property type="entry name" value="NAD(P)-binding Rossmann-fold domains"/>
    <property type="match status" value="1"/>
</dbReference>
<dbReference type="PANTHER" id="PTHR43377">
    <property type="entry name" value="BILIVERDIN REDUCTASE A"/>
    <property type="match status" value="1"/>
</dbReference>
<dbReference type="Gene3D" id="3.40.50.720">
    <property type="entry name" value="NAD(P)-binding Rossmann-like Domain"/>
    <property type="match status" value="1"/>
</dbReference>
<feature type="domain" description="GFO/IDH/MocA-like oxidoreductase" evidence="2">
    <location>
        <begin position="155"/>
        <end position="220"/>
    </location>
</feature>
<dbReference type="EMBL" id="NPDT01000001">
    <property type="protein sequence ID" value="PJZ66624.1"/>
    <property type="molecule type" value="Genomic_DNA"/>
</dbReference>
<comment type="caution">
    <text evidence="3">The sequence shown here is derived from an EMBL/GenBank/DDBJ whole genome shotgun (WGS) entry which is preliminary data.</text>
</comment>
<dbReference type="InterPro" id="IPR051450">
    <property type="entry name" value="Gfo/Idh/MocA_Oxidoreductases"/>
</dbReference>
<gene>
    <name evidence="3" type="ORF">CH371_00470</name>
</gene>
<proteinExistence type="predicted"/>
<protein>
    <submittedName>
        <fullName evidence="3">Oxidoreductase</fullName>
    </submittedName>
</protein>
<organism evidence="3 4">
    <name type="scientific">Leptospira wolffii</name>
    <dbReference type="NCBI Taxonomy" id="409998"/>
    <lineage>
        <taxon>Bacteria</taxon>
        <taxon>Pseudomonadati</taxon>
        <taxon>Spirochaetota</taxon>
        <taxon>Spirochaetia</taxon>
        <taxon>Leptospirales</taxon>
        <taxon>Leptospiraceae</taxon>
        <taxon>Leptospira</taxon>
    </lineage>
</organism>
<dbReference type="InterPro" id="IPR055170">
    <property type="entry name" value="GFO_IDH_MocA-like_dom"/>
</dbReference>
<dbReference type="InterPro" id="IPR000683">
    <property type="entry name" value="Gfo/Idh/MocA-like_OxRdtase_N"/>
</dbReference>
<evidence type="ECO:0000313" key="4">
    <source>
        <dbReference type="Proteomes" id="UP000231912"/>
    </source>
</evidence>